<evidence type="ECO:0000313" key="2">
    <source>
        <dbReference type="Proteomes" id="UP001642487"/>
    </source>
</evidence>
<evidence type="ECO:0000313" key="1">
    <source>
        <dbReference type="EMBL" id="CAK9322566.1"/>
    </source>
</evidence>
<name>A0ABP0YU56_9ROSI</name>
<keyword evidence="2" id="KW-1185">Reference proteome</keyword>
<gene>
    <name evidence="1" type="ORF">CITCOLO1_LOCUS14716</name>
</gene>
<evidence type="ECO:0008006" key="3">
    <source>
        <dbReference type="Google" id="ProtNLM"/>
    </source>
</evidence>
<organism evidence="1 2">
    <name type="scientific">Citrullus colocynthis</name>
    <name type="common">colocynth</name>
    <dbReference type="NCBI Taxonomy" id="252529"/>
    <lineage>
        <taxon>Eukaryota</taxon>
        <taxon>Viridiplantae</taxon>
        <taxon>Streptophyta</taxon>
        <taxon>Embryophyta</taxon>
        <taxon>Tracheophyta</taxon>
        <taxon>Spermatophyta</taxon>
        <taxon>Magnoliopsida</taxon>
        <taxon>eudicotyledons</taxon>
        <taxon>Gunneridae</taxon>
        <taxon>Pentapetalae</taxon>
        <taxon>rosids</taxon>
        <taxon>fabids</taxon>
        <taxon>Cucurbitales</taxon>
        <taxon>Cucurbitaceae</taxon>
        <taxon>Benincaseae</taxon>
        <taxon>Citrullus</taxon>
    </lineage>
</organism>
<sequence length="80" mass="9249">MCSKLLIASLSLNFLAPRSPLLYCFPFNTKSIFYLINLIILKCHIRGWVITSSCEVIQSGKMLLEDNRLAKFRRIKTIEN</sequence>
<accession>A0ABP0YU56</accession>
<protein>
    <recommendedName>
        <fullName evidence="3">Secreted protein</fullName>
    </recommendedName>
</protein>
<reference evidence="1 2" key="1">
    <citation type="submission" date="2024-03" db="EMBL/GenBank/DDBJ databases">
        <authorList>
            <person name="Gkanogiannis A."/>
            <person name="Becerra Lopez-Lavalle L."/>
        </authorList>
    </citation>
    <scope>NUCLEOTIDE SEQUENCE [LARGE SCALE GENOMIC DNA]</scope>
</reference>
<proteinExistence type="predicted"/>
<dbReference type="Proteomes" id="UP001642487">
    <property type="component" value="Chromosome 5"/>
</dbReference>
<dbReference type="EMBL" id="OZ021739">
    <property type="protein sequence ID" value="CAK9322566.1"/>
    <property type="molecule type" value="Genomic_DNA"/>
</dbReference>